<keyword evidence="3" id="KW-0813">Transport</keyword>
<keyword evidence="4" id="KW-0812">Transmembrane</keyword>
<keyword evidence="7" id="KW-1133">Transmembrane helix</keyword>
<keyword evidence="11" id="KW-0675">Receptor</keyword>
<dbReference type="PANTHER" id="PTHR12504">
    <property type="entry name" value="MITOCHONDRIAL IMPORT RECEPTOR SUBUNIT TOM22"/>
    <property type="match status" value="1"/>
</dbReference>
<name>A0A9P4MAA1_9PEZI</name>
<feature type="compositionally biased region" description="Basic and acidic residues" evidence="12">
    <location>
        <begin position="1"/>
        <end position="14"/>
    </location>
</feature>
<comment type="similarity">
    <text evidence="2">Belongs to the Tom22 family.</text>
</comment>
<evidence type="ECO:0000256" key="1">
    <source>
        <dbReference type="ARBA" id="ARBA00004572"/>
    </source>
</evidence>
<evidence type="ECO:0000256" key="6">
    <source>
        <dbReference type="ARBA" id="ARBA00022927"/>
    </source>
</evidence>
<keyword evidence="5" id="KW-1000">Mitochondrion outer membrane</keyword>
<keyword evidence="10" id="KW-0472">Membrane</keyword>
<evidence type="ECO:0000313" key="13">
    <source>
        <dbReference type="EMBL" id="KAF2103030.1"/>
    </source>
</evidence>
<gene>
    <name evidence="13" type="ORF">NA57DRAFT_72013</name>
</gene>
<dbReference type="GO" id="GO:0005741">
    <property type="term" value="C:mitochondrial outer membrane"/>
    <property type="evidence" value="ECO:0007669"/>
    <property type="project" value="UniProtKB-SubCell"/>
</dbReference>
<dbReference type="OrthoDB" id="10016939at2759"/>
<feature type="region of interest" description="Disordered" evidence="12">
    <location>
        <begin position="1"/>
        <end position="41"/>
    </location>
</feature>
<accession>A0A9P4MAA1</accession>
<keyword evidence="8" id="KW-0811">Translocation</keyword>
<comment type="caution">
    <text evidence="13">The sequence shown here is derived from an EMBL/GenBank/DDBJ whole genome shotgun (WGS) entry which is preliminary data.</text>
</comment>
<evidence type="ECO:0000256" key="10">
    <source>
        <dbReference type="ARBA" id="ARBA00023136"/>
    </source>
</evidence>
<sequence length="148" mass="16332">MVKLEEVPDEELNRAQEGPTDGDEDWDTDSDVSDADSTASSTLADESLYDRIVALKDMLPPSQRRRLVSTVNTTYSWARGGLTWSGKALWVVSTSALLLGVPWALAYAEEQQMIEMEREMKMQQGAQDILTQPGATSQQQPQQANAAL</sequence>
<keyword evidence="14" id="KW-1185">Reference proteome</keyword>
<dbReference type="AlphaFoldDB" id="A0A9P4MAA1"/>
<evidence type="ECO:0000256" key="4">
    <source>
        <dbReference type="ARBA" id="ARBA00022692"/>
    </source>
</evidence>
<evidence type="ECO:0000256" key="3">
    <source>
        <dbReference type="ARBA" id="ARBA00022448"/>
    </source>
</evidence>
<evidence type="ECO:0000256" key="11">
    <source>
        <dbReference type="ARBA" id="ARBA00023170"/>
    </source>
</evidence>
<dbReference type="InterPro" id="IPR005683">
    <property type="entry name" value="Tom22"/>
</dbReference>
<evidence type="ECO:0000256" key="2">
    <source>
        <dbReference type="ARBA" id="ARBA00009874"/>
    </source>
</evidence>
<dbReference type="EMBL" id="ML978122">
    <property type="protein sequence ID" value="KAF2103030.1"/>
    <property type="molecule type" value="Genomic_DNA"/>
</dbReference>
<keyword evidence="9" id="KW-0496">Mitochondrion</keyword>
<dbReference type="Pfam" id="PF04281">
    <property type="entry name" value="Tom22"/>
    <property type="match status" value="1"/>
</dbReference>
<dbReference type="GO" id="GO:0006886">
    <property type="term" value="P:intracellular protein transport"/>
    <property type="evidence" value="ECO:0007669"/>
    <property type="project" value="InterPro"/>
</dbReference>
<protein>
    <submittedName>
        <fullName evidence="13">Mitochondrial import translocase, subunit Tom22</fullName>
    </submittedName>
</protein>
<dbReference type="PANTHER" id="PTHR12504:SF0">
    <property type="entry name" value="MITOCHONDRIAL IMPORT RECEPTOR SUBUNIT TOM22 HOMOLOG"/>
    <property type="match status" value="1"/>
</dbReference>
<reference evidence="13" key="1">
    <citation type="journal article" date="2020" name="Stud. Mycol.">
        <title>101 Dothideomycetes genomes: a test case for predicting lifestyles and emergence of pathogens.</title>
        <authorList>
            <person name="Haridas S."/>
            <person name="Albert R."/>
            <person name="Binder M."/>
            <person name="Bloem J."/>
            <person name="Labutti K."/>
            <person name="Salamov A."/>
            <person name="Andreopoulos B."/>
            <person name="Baker S."/>
            <person name="Barry K."/>
            <person name="Bills G."/>
            <person name="Bluhm B."/>
            <person name="Cannon C."/>
            <person name="Castanera R."/>
            <person name="Culley D."/>
            <person name="Daum C."/>
            <person name="Ezra D."/>
            <person name="Gonzalez J."/>
            <person name="Henrissat B."/>
            <person name="Kuo A."/>
            <person name="Liang C."/>
            <person name="Lipzen A."/>
            <person name="Lutzoni F."/>
            <person name="Magnuson J."/>
            <person name="Mondo S."/>
            <person name="Nolan M."/>
            <person name="Ohm R."/>
            <person name="Pangilinan J."/>
            <person name="Park H.-J."/>
            <person name="Ramirez L."/>
            <person name="Alfaro M."/>
            <person name="Sun H."/>
            <person name="Tritt A."/>
            <person name="Yoshinaga Y."/>
            <person name="Zwiers L.-H."/>
            <person name="Turgeon B."/>
            <person name="Goodwin S."/>
            <person name="Spatafora J."/>
            <person name="Crous P."/>
            <person name="Grigoriev I."/>
        </authorList>
    </citation>
    <scope>NUCLEOTIDE SEQUENCE</scope>
    <source>
        <strain evidence="13">CBS 133067</strain>
    </source>
</reference>
<dbReference type="Proteomes" id="UP000799772">
    <property type="component" value="Unassembled WGS sequence"/>
</dbReference>
<evidence type="ECO:0000256" key="5">
    <source>
        <dbReference type="ARBA" id="ARBA00022787"/>
    </source>
</evidence>
<comment type="subcellular location">
    <subcellularLocation>
        <location evidence="1">Mitochondrion outer membrane</location>
        <topology evidence="1">Single-pass membrane protein</topology>
    </subcellularLocation>
</comment>
<evidence type="ECO:0000256" key="7">
    <source>
        <dbReference type="ARBA" id="ARBA00022989"/>
    </source>
</evidence>
<evidence type="ECO:0000256" key="8">
    <source>
        <dbReference type="ARBA" id="ARBA00023010"/>
    </source>
</evidence>
<evidence type="ECO:0000256" key="9">
    <source>
        <dbReference type="ARBA" id="ARBA00023128"/>
    </source>
</evidence>
<evidence type="ECO:0000256" key="12">
    <source>
        <dbReference type="SAM" id="MobiDB-lite"/>
    </source>
</evidence>
<evidence type="ECO:0000313" key="14">
    <source>
        <dbReference type="Proteomes" id="UP000799772"/>
    </source>
</evidence>
<organism evidence="13 14">
    <name type="scientific">Rhizodiscina lignyota</name>
    <dbReference type="NCBI Taxonomy" id="1504668"/>
    <lineage>
        <taxon>Eukaryota</taxon>
        <taxon>Fungi</taxon>
        <taxon>Dikarya</taxon>
        <taxon>Ascomycota</taxon>
        <taxon>Pezizomycotina</taxon>
        <taxon>Dothideomycetes</taxon>
        <taxon>Pleosporomycetidae</taxon>
        <taxon>Aulographales</taxon>
        <taxon>Rhizodiscinaceae</taxon>
        <taxon>Rhizodiscina</taxon>
    </lineage>
</organism>
<feature type="compositionally biased region" description="Acidic residues" evidence="12">
    <location>
        <begin position="20"/>
        <end position="34"/>
    </location>
</feature>
<keyword evidence="6" id="KW-0653">Protein transport</keyword>
<dbReference type="CDD" id="cd22884">
    <property type="entry name" value="TOM22"/>
    <property type="match status" value="1"/>
</dbReference>
<proteinExistence type="inferred from homology"/>